<organism evidence="1">
    <name type="scientific">Ophidiomyces ophidiicola</name>
    <dbReference type="NCBI Taxonomy" id="1387563"/>
    <lineage>
        <taxon>Eukaryota</taxon>
        <taxon>Fungi</taxon>
        <taxon>Dikarya</taxon>
        <taxon>Ascomycota</taxon>
        <taxon>Pezizomycotina</taxon>
        <taxon>Eurotiomycetes</taxon>
        <taxon>Eurotiomycetidae</taxon>
        <taxon>Onygenales</taxon>
        <taxon>Onygenaceae</taxon>
        <taxon>Ophidiomyces</taxon>
    </lineage>
</organism>
<name>A0ACB8UWQ3_9EURO</name>
<reference evidence="1" key="1">
    <citation type="journal article" date="2022" name="bioRxiv">
        <title>Population genetic analysis of Ophidiomyces ophidiicola, the causative agent of snake fungal disease, indicates recent introductions to the USA.</title>
        <authorList>
            <person name="Ladner J.T."/>
            <person name="Palmer J.M."/>
            <person name="Ettinger C.L."/>
            <person name="Stajich J.E."/>
            <person name="Farrell T.M."/>
            <person name="Glorioso B.M."/>
            <person name="Lawson B."/>
            <person name="Price S.J."/>
            <person name="Stengle A.G."/>
            <person name="Grear D.A."/>
            <person name="Lorch J.M."/>
        </authorList>
    </citation>
    <scope>NUCLEOTIDE SEQUENCE</scope>
    <source>
        <strain evidence="1">NWHC 24266-5</strain>
    </source>
</reference>
<sequence>MAGPEKIEEQTLSFYFKKKYYPVKIGQIFNNRYRIIAKLGYGAYSTVWLSWDGRASEYISLKVSVRVNNAETCPVFNEVNMLRRLREFEEKEEAKYGDKHIGLPYIRLANEIFETESQFGQHYCMAFKSQGSSLRTLQELIPTSRMPRSMTKCFIHRLLFVMNWLHVTCNVAHTDISAQNILMEIENDSILKDVEARAPLTNSVPITNDDGSVVYKSVPVEPRITSQPILTDFGQMRAIEEGGNNDWWMSDLYRAPEIVLGLPWGCPVDMWSIGVMTLELLEGNNIFDPVDRVHSQYVLPLALAQYIGYLGPPPLELIQQSPIFSNYFDEDGNWALSSELEIPQNSLEEFVTSIPPGEEKDQFLRFIRKMLTWDPKKRARADELAGKDDWLLSPVEWEI</sequence>
<protein>
    <submittedName>
        <fullName evidence="1">Uncharacterized protein</fullName>
    </submittedName>
</protein>
<comment type="caution">
    <text evidence="1">The sequence shown here is derived from an EMBL/GenBank/DDBJ whole genome shotgun (WGS) entry which is preliminary data.</text>
</comment>
<gene>
    <name evidence="1" type="ORF">LOY88_003608</name>
</gene>
<accession>A0ACB8UWQ3</accession>
<proteinExistence type="predicted"/>
<evidence type="ECO:0000313" key="1">
    <source>
        <dbReference type="EMBL" id="KAI2386412.1"/>
    </source>
</evidence>
<dbReference type="EMBL" id="JALBCA010000048">
    <property type="protein sequence ID" value="KAI2386412.1"/>
    <property type="molecule type" value="Genomic_DNA"/>
</dbReference>